<keyword evidence="4" id="KW-0812">Transmembrane</keyword>
<dbReference type="EMBL" id="CAJNNV010024782">
    <property type="protein sequence ID" value="CAE8610611.1"/>
    <property type="molecule type" value="Genomic_DNA"/>
</dbReference>
<keyword evidence="9" id="KW-1185">Reference proteome</keyword>
<feature type="transmembrane region" description="Helical" evidence="4">
    <location>
        <begin position="146"/>
        <end position="167"/>
    </location>
</feature>
<dbReference type="InterPro" id="IPR032098">
    <property type="entry name" value="Acyltransf_C"/>
</dbReference>
<keyword evidence="3" id="KW-0012">Acyltransferase</keyword>
<keyword evidence="4" id="KW-0472">Membrane</keyword>
<feature type="transmembrane region" description="Helical" evidence="4">
    <location>
        <begin position="173"/>
        <end position="194"/>
    </location>
</feature>
<feature type="non-terminal residue" evidence="7">
    <location>
        <position position="1"/>
    </location>
</feature>
<evidence type="ECO:0000313" key="8">
    <source>
        <dbReference type="Proteomes" id="UP000626109"/>
    </source>
</evidence>
<evidence type="ECO:0000256" key="2">
    <source>
        <dbReference type="ARBA" id="ARBA00022679"/>
    </source>
</evidence>
<protein>
    <recommendedName>
        <fullName evidence="5">Acyltransferase C-terminal domain-containing protein</fullName>
    </recommendedName>
</protein>
<reference evidence="7" key="1">
    <citation type="submission" date="2021-02" db="EMBL/GenBank/DDBJ databases">
        <authorList>
            <person name="Dougan E. K."/>
            <person name="Rhodes N."/>
            <person name="Thang M."/>
            <person name="Chan C."/>
        </authorList>
    </citation>
    <scope>NUCLEOTIDE SEQUENCE</scope>
</reference>
<evidence type="ECO:0000256" key="1">
    <source>
        <dbReference type="ARBA" id="ARBA00008655"/>
    </source>
</evidence>
<dbReference type="GO" id="GO:0012505">
    <property type="term" value="C:endomembrane system"/>
    <property type="evidence" value="ECO:0007669"/>
    <property type="project" value="TreeGrafter"/>
</dbReference>
<keyword evidence="2" id="KW-0808">Transferase</keyword>
<evidence type="ECO:0000256" key="4">
    <source>
        <dbReference type="SAM" id="Phobius"/>
    </source>
</evidence>
<dbReference type="CDD" id="cd07990">
    <property type="entry name" value="LPLAT_LCLAT1-like"/>
    <property type="match status" value="1"/>
</dbReference>
<dbReference type="AlphaFoldDB" id="A0A813JAU5"/>
<evidence type="ECO:0000256" key="3">
    <source>
        <dbReference type="ARBA" id="ARBA00023315"/>
    </source>
</evidence>
<dbReference type="GO" id="GO:0016746">
    <property type="term" value="F:acyltransferase activity"/>
    <property type="evidence" value="ECO:0007669"/>
    <property type="project" value="UniProtKB-KW"/>
</dbReference>
<dbReference type="Pfam" id="PF16076">
    <property type="entry name" value="Acyltransf_C"/>
    <property type="match status" value="1"/>
</dbReference>
<dbReference type="Proteomes" id="UP000654075">
    <property type="component" value="Unassembled WGS sequence"/>
</dbReference>
<accession>A0A813JAU5</accession>
<evidence type="ECO:0000313" key="7">
    <source>
        <dbReference type="EMBL" id="CAE8673002.1"/>
    </source>
</evidence>
<comment type="caution">
    <text evidence="7">The sequence shown here is derived from an EMBL/GenBank/DDBJ whole genome shotgun (WGS) entry which is preliminary data.</text>
</comment>
<sequence length="209" mass="23501">AIPYCLTIFPEGTRLTPEKLLDSQEFLRSRKLPVFQNVLCPRVKGFWSAVNGTLLDTVYDTTIVAGATTPQGNVLSLAQGKPAEFHLYMERVDPKDIPKEEEPLNKWLMSKWEIKEGKLERFHKEGHLGGDRGTAGRRQLTVRASARNTVIGAVLWWVISCLGFVRFCVMLGFYKLLFGIVLGTVLMITLVGAIMQQVHFKHSEAPKKS</sequence>
<dbReference type="EMBL" id="CAJNNW010024527">
    <property type="protein sequence ID" value="CAE8673002.1"/>
    <property type="molecule type" value="Genomic_DNA"/>
</dbReference>
<evidence type="ECO:0000313" key="6">
    <source>
        <dbReference type="EMBL" id="CAE8610611.1"/>
    </source>
</evidence>
<keyword evidence="4" id="KW-1133">Transmembrane helix</keyword>
<organism evidence="7 8">
    <name type="scientific">Polarella glacialis</name>
    <name type="common">Dinoflagellate</name>
    <dbReference type="NCBI Taxonomy" id="89957"/>
    <lineage>
        <taxon>Eukaryota</taxon>
        <taxon>Sar</taxon>
        <taxon>Alveolata</taxon>
        <taxon>Dinophyceae</taxon>
        <taxon>Suessiales</taxon>
        <taxon>Suessiaceae</taxon>
        <taxon>Polarella</taxon>
    </lineage>
</organism>
<dbReference type="PANTHER" id="PTHR10983">
    <property type="entry name" value="1-ACYLGLYCEROL-3-PHOSPHATE ACYLTRANSFERASE-RELATED"/>
    <property type="match status" value="1"/>
</dbReference>
<feature type="domain" description="Acyltransferase C-terminal" evidence="5">
    <location>
        <begin position="78"/>
        <end position="138"/>
    </location>
</feature>
<dbReference type="OrthoDB" id="189226at2759"/>
<evidence type="ECO:0000313" key="9">
    <source>
        <dbReference type="Proteomes" id="UP000654075"/>
    </source>
</evidence>
<proteinExistence type="inferred from homology"/>
<feature type="non-terminal residue" evidence="7">
    <location>
        <position position="209"/>
    </location>
</feature>
<evidence type="ECO:0000259" key="5">
    <source>
        <dbReference type="Pfam" id="PF16076"/>
    </source>
</evidence>
<gene>
    <name evidence="6" type="ORF">PGLA1383_LOCUS28425</name>
    <name evidence="7" type="ORF">PGLA2088_LOCUS18332</name>
</gene>
<name>A0A813JAU5_POLGL</name>
<dbReference type="PANTHER" id="PTHR10983:SF16">
    <property type="entry name" value="LYSOCARDIOLIPIN ACYLTRANSFERASE 1"/>
    <property type="match status" value="1"/>
</dbReference>
<dbReference type="OMA" id="DFITEPM"/>
<dbReference type="Proteomes" id="UP000626109">
    <property type="component" value="Unassembled WGS sequence"/>
</dbReference>
<comment type="similarity">
    <text evidence="1">Belongs to the 1-acyl-sn-glycerol-3-phosphate acyltransferase family.</text>
</comment>